<comment type="caution">
    <text evidence="1">The sequence shown here is derived from an EMBL/GenBank/DDBJ whole genome shotgun (WGS) entry which is preliminary data.</text>
</comment>
<protein>
    <submittedName>
        <fullName evidence="1">Uncharacterized protein</fullName>
    </submittedName>
</protein>
<dbReference type="EMBL" id="RTRY01000004">
    <property type="protein sequence ID" value="MJX46585.1"/>
    <property type="molecule type" value="Genomic_DNA"/>
</dbReference>
<gene>
    <name evidence="1" type="ORF">DTA53_06545</name>
</gene>
<proteinExistence type="predicted"/>
<organism evidence="1">
    <name type="scientific">Salmonella enterica</name>
    <name type="common">Salmonella choleraesuis</name>
    <dbReference type="NCBI Taxonomy" id="28901"/>
    <lineage>
        <taxon>Bacteria</taxon>
        <taxon>Pseudomonadati</taxon>
        <taxon>Pseudomonadota</taxon>
        <taxon>Gammaproteobacteria</taxon>
        <taxon>Enterobacterales</taxon>
        <taxon>Enterobacteriaceae</taxon>
        <taxon>Salmonella</taxon>
    </lineage>
</organism>
<dbReference type="Proteomes" id="UP000885264">
    <property type="component" value="Unassembled WGS sequence"/>
</dbReference>
<sequence>MFDNRTVSAIDLALQKHDTPVGPLFVSVRHGRHKKCFSRDTAIRHLAFFMTTKAFGRSGFIQRQPDVRVIHPEYGETWQRGAVTREYQIAHQRCVRRLRLILARKREMEKWCKKWDSMHDRYVKEREELKASKPEGIR</sequence>
<dbReference type="AlphaFoldDB" id="A0A403F0D7"/>
<name>A0A403F0D7_SALER</name>
<reference evidence="1" key="1">
    <citation type="submission" date="2018-07" db="EMBL/GenBank/DDBJ databases">
        <authorList>
            <consortium name="GenomeTrakr network: Whole genome sequencing for foodborne pathogen traceback"/>
        </authorList>
    </citation>
    <scope>NUCLEOTIDE SEQUENCE [LARGE SCALE GENOMIC DNA]</scope>
    <source>
        <strain evidence="1">FDA00013282</strain>
    </source>
</reference>
<accession>A0A403F0D7</accession>
<evidence type="ECO:0000313" key="1">
    <source>
        <dbReference type="EMBL" id="MJX46585.1"/>
    </source>
</evidence>